<dbReference type="InterPro" id="IPR043129">
    <property type="entry name" value="ATPase_NBD"/>
</dbReference>
<dbReference type="GO" id="GO:0006040">
    <property type="term" value="P:amino sugar metabolic process"/>
    <property type="evidence" value="ECO:0007669"/>
    <property type="project" value="InterPro"/>
</dbReference>
<dbReference type="GO" id="GO:0016773">
    <property type="term" value="F:phosphotransferase activity, alcohol group as acceptor"/>
    <property type="evidence" value="ECO:0007669"/>
    <property type="project" value="InterPro"/>
</dbReference>
<dbReference type="GO" id="GO:0016301">
    <property type="term" value="F:kinase activity"/>
    <property type="evidence" value="ECO:0007669"/>
    <property type="project" value="UniProtKB-KW"/>
</dbReference>
<organism evidence="1 2">
    <name type="scientific">Pseudolycoriella hygida</name>
    <dbReference type="NCBI Taxonomy" id="35572"/>
    <lineage>
        <taxon>Eukaryota</taxon>
        <taxon>Metazoa</taxon>
        <taxon>Ecdysozoa</taxon>
        <taxon>Arthropoda</taxon>
        <taxon>Hexapoda</taxon>
        <taxon>Insecta</taxon>
        <taxon>Pterygota</taxon>
        <taxon>Neoptera</taxon>
        <taxon>Endopterygota</taxon>
        <taxon>Diptera</taxon>
        <taxon>Nematocera</taxon>
        <taxon>Sciaroidea</taxon>
        <taxon>Sciaridae</taxon>
        <taxon>Pseudolycoriella</taxon>
    </lineage>
</organism>
<sequence length="289" mass="32057">MEYYIGLISGTSMDAVDAVLVDYSTMPGKIIERHSEPIHADLKNKIFQLISSTSSALPLLGKLDVEIGKLFAQTVNKLILKSKLKKTDIVAIGSHGQTVWHEPWGENPFTLQIGDPNIIAEETGITTVADFRRRDIAVGGQGAPLVPVFHETLFRTDKEDRVVLNLGGIANISVLPMTLESPIIGFDTGPANILCDSWIQRHSNKPYDENGCWALSGSVSEKLLTEMLADNYFNRQYPKSTGREYFNIAWVDQFLQDFDGYLKPEDVQATLVELTALTVQKGKALNYLV</sequence>
<dbReference type="Proteomes" id="UP001151699">
    <property type="component" value="Chromosome B"/>
</dbReference>
<dbReference type="Gene3D" id="3.30.420.40">
    <property type="match status" value="1"/>
</dbReference>
<dbReference type="EMBL" id="WJQU01000002">
    <property type="protein sequence ID" value="KAJ6642795.1"/>
    <property type="molecule type" value="Genomic_DNA"/>
</dbReference>
<keyword evidence="1" id="KW-0418">Kinase</keyword>
<dbReference type="PANTHER" id="PTHR30605:SF0">
    <property type="entry name" value="ANHYDRO-N-ACETYLMURAMIC ACID KINASE"/>
    <property type="match status" value="1"/>
</dbReference>
<dbReference type="NCBIfam" id="NF007139">
    <property type="entry name" value="PRK09585.1-3"/>
    <property type="match status" value="1"/>
</dbReference>
<dbReference type="GO" id="GO:0005524">
    <property type="term" value="F:ATP binding"/>
    <property type="evidence" value="ECO:0007669"/>
    <property type="project" value="InterPro"/>
</dbReference>
<dbReference type="GO" id="GO:0009254">
    <property type="term" value="P:peptidoglycan turnover"/>
    <property type="evidence" value="ECO:0007669"/>
    <property type="project" value="InterPro"/>
</dbReference>
<dbReference type="SUPFAM" id="SSF53067">
    <property type="entry name" value="Actin-like ATPase domain"/>
    <property type="match status" value="1"/>
</dbReference>
<protein>
    <submittedName>
        <fullName evidence="1">Anhydro-N-acetylmuramic acid kinase</fullName>
    </submittedName>
</protein>
<keyword evidence="2" id="KW-1185">Reference proteome</keyword>
<dbReference type="AlphaFoldDB" id="A0A9Q0S494"/>
<name>A0A9Q0S494_9DIPT</name>
<accession>A0A9Q0S494</accession>
<comment type="caution">
    <text evidence="1">The sequence shown here is derived from an EMBL/GenBank/DDBJ whole genome shotgun (WGS) entry which is preliminary data.</text>
</comment>
<reference evidence="1" key="1">
    <citation type="submission" date="2022-07" db="EMBL/GenBank/DDBJ databases">
        <authorList>
            <person name="Trinca V."/>
            <person name="Uliana J.V.C."/>
            <person name="Torres T.T."/>
            <person name="Ward R.J."/>
            <person name="Monesi N."/>
        </authorList>
    </citation>
    <scope>NUCLEOTIDE SEQUENCE</scope>
    <source>
        <strain evidence="1">HSMRA1968</strain>
        <tissue evidence="1">Whole embryos</tissue>
    </source>
</reference>
<dbReference type="PANTHER" id="PTHR30605">
    <property type="entry name" value="ANHYDRO-N-ACETYLMURAMIC ACID KINASE"/>
    <property type="match status" value="1"/>
</dbReference>
<proteinExistence type="predicted"/>
<dbReference type="InterPro" id="IPR005338">
    <property type="entry name" value="Anhydro_N_Ac-Mur_kinase"/>
</dbReference>
<evidence type="ECO:0000313" key="1">
    <source>
        <dbReference type="EMBL" id="KAJ6642795.1"/>
    </source>
</evidence>
<dbReference type="OrthoDB" id="5427593at2759"/>
<keyword evidence="1" id="KW-0808">Transferase</keyword>
<dbReference type="Pfam" id="PF03702">
    <property type="entry name" value="AnmK"/>
    <property type="match status" value="1"/>
</dbReference>
<gene>
    <name evidence="1" type="primary">anmK</name>
    <name evidence="1" type="ORF">Bhyg_07749</name>
</gene>
<evidence type="ECO:0000313" key="2">
    <source>
        <dbReference type="Proteomes" id="UP001151699"/>
    </source>
</evidence>